<name>A0A2S0UP50_9RHOB</name>
<proteinExistence type="predicted"/>
<reference evidence="2 3" key="1">
    <citation type="submission" date="2018-04" db="EMBL/GenBank/DDBJ databases">
        <title>Genome sequencing of Gemmobacter.</title>
        <authorList>
            <person name="Yi H."/>
            <person name="Baek M.-G."/>
        </authorList>
    </citation>
    <scope>NUCLEOTIDE SEQUENCE [LARGE SCALE GENOMIC DNA]</scope>
    <source>
        <strain evidence="2 3">HYN0069</strain>
    </source>
</reference>
<dbReference type="PIRSF" id="PIRSF011386">
    <property type="entry name" value="FixH"/>
    <property type="match status" value="1"/>
</dbReference>
<dbReference type="InterPro" id="IPR008620">
    <property type="entry name" value="FixH"/>
</dbReference>
<keyword evidence="1" id="KW-1133">Transmembrane helix</keyword>
<feature type="transmembrane region" description="Helical" evidence="1">
    <location>
        <begin position="9"/>
        <end position="29"/>
    </location>
</feature>
<dbReference type="Pfam" id="PF05751">
    <property type="entry name" value="FixH"/>
    <property type="match status" value="1"/>
</dbReference>
<accession>A0A2S0UP50</accession>
<sequence>MGELTGKHVLGITVGAFSIIIGVNVVMAVKAVSTFPGLEVDNGYVASQSFDADRKAQEALGWKLTHGYANGRLGIDIRKGAEAAPVTTLDVLLGRTTEASEDTNPVFVRQNGVWVSDVQLNPGKWMMMIKAKAPDGTVFRQRLDLFVGK</sequence>
<gene>
    <name evidence="2" type="ORF">HYN69_14645</name>
</gene>
<evidence type="ECO:0000256" key="1">
    <source>
        <dbReference type="SAM" id="Phobius"/>
    </source>
</evidence>
<organism evidence="2 3">
    <name type="scientific">Paragemmobacter aquarius</name>
    <dbReference type="NCBI Taxonomy" id="2169400"/>
    <lineage>
        <taxon>Bacteria</taxon>
        <taxon>Pseudomonadati</taxon>
        <taxon>Pseudomonadota</taxon>
        <taxon>Alphaproteobacteria</taxon>
        <taxon>Rhodobacterales</taxon>
        <taxon>Paracoccaceae</taxon>
        <taxon>Paragemmobacter</taxon>
    </lineage>
</organism>
<dbReference type="KEGG" id="geh:HYN69_14645"/>
<dbReference type="Proteomes" id="UP000244496">
    <property type="component" value="Chromosome"/>
</dbReference>
<protein>
    <submittedName>
        <fullName evidence="2">Nitrogen fixation protein FixH</fullName>
    </submittedName>
</protein>
<keyword evidence="1" id="KW-0812">Transmembrane</keyword>
<dbReference type="EMBL" id="CP028918">
    <property type="protein sequence ID" value="AWB49572.1"/>
    <property type="molecule type" value="Genomic_DNA"/>
</dbReference>
<dbReference type="RefSeq" id="WP_108436389.1">
    <property type="nucleotide sequence ID" value="NZ_CP028918.1"/>
</dbReference>
<evidence type="ECO:0000313" key="2">
    <source>
        <dbReference type="EMBL" id="AWB49572.1"/>
    </source>
</evidence>
<dbReference type="OrthoDB" id="1495896at2"/>
<dbReference type="InterPro" id="IPR018037">
    <property type="entry name" value="FixH_proteobacterial"/>
</dbReference>
<keyword evidence="1" id="KW-0472">Membrane</keyword>
<dbReference type="AlphaFoldDB" id="A0A2S0UP50"/>
<keyword evidence="3" id="KW-1185">Reference proteome</keyword>
<evidence type="ECO:0000313" key="3">
    <source>
        <dbReference type="Proteomes" id="UP000244496"/>
    </source>
</evidence>